<evidence type="ECO:0000256" key="4">
    <source>
        <dbReference type="ARBA" id="ARBA00022519"/>
    </source>
</evidence>
<evidence type="ECO:0000256" key="5">
    <source>
        <dbReference type="ARBA" id="ARBA00022692"/>
    </source>
</evidence>
<dbReference type="AlphaFoldDB" id="A0A4U1B3U5"/>
<protein>
    <submittedName>
        <fullName evidence="9">TIGR01620 family protein</fullName>
    </submittedName>
</protein>
<feature type="transmembrane region" description="Helical" evidence="8">
    <location>
        <begin position="63"/>
        <end position="81"/>
    </location>
</feature>
<dbReference type="Proteomes" id="UP000307999">
    <property type="component" value="Unassembled WGS sequence"/>
</dbReference>
<evidence type="ECO:0000256" key="2">
    <source>
        <dbReference type="ARBA" id="ARBA00008255"/>
    </source>
</evidence>
<keyword evidence="3" id="KW-1003">Cell membrane</keyword>
<dbReference type="PANTHER" id="PTHR39342:SF1">
    <property type="entry name" value="UPF0283 MEMBRANE PROTEIN YCJF"/>
    <property type="match status" value="1"/>
</dbReference>
<evidence type="ECO:0000313" key="10">
    <source>
        <dbReference type="Proteomes" id="UP000307999"/>
    </source>
</evidence>
<feature type="transmembrane region" description="Helical" evidence="8">
    <location>
        <begin position="93"/>
        <end position="114"/>
    </location>
</feature>
<dbReference type="Pfam" id="PF05128">
    <property type="entry name" value="DUF697"/>
    <property type="match status" value="1"/>
</dbReference>
<comment type="caution">
    <text evidence="9">The sequence shown here is derived from an EMBL/GenBank/DDBJ whole genome shotgun (WGS) entry which is preliminary data.</text>
</comment>
<evidence type="ECO:0000256" key="8">
    <source>
        <dbReference type="SAM" id="Phobius"/>
    </source>
</evidence>
<proteinExistence type="inferred from homology"/>
<dbReference type="OrthoDB" id="958025at2"/>
<reference evidence="9 10" key="1">
    <citation type="submission" date="2019-04" db="EMBL/GenBank/DDBJ databases">
        <title>Thalassotalea guangxiensis sp. nov., isolated from sediment of the coastal wetland.</title>
        <authorList>
            <person name="Zheng S."/>
            <person name="Zhang D."/>
        </authorList>
    </citation>
    <scope>NUCLEOTIDE SEQUENCE [LARGE SCALE GENOMIC DNA]</scope>
    <source>
        <strain evidence="9 10">ZS-4</strain>
    </source>
</reference>
<dbReference type="GO" id="GO:0005886">
    <property type="term" value="C:plasma membrane"/>
    <property type="evidence" value="ECO:0007669"/>
    <property type="project" value="UniProtKB-SubCell"/>
</dbReference>
<dbReference type="NCBIfam" id="TIGR01620">
    <property type="entry name" value="hyp_HI0043"/>
    <property type="match status" value="1"/>
</dbReference>
<keyword evidence="4" id="KW-0997">Cell inner membrane</keyword>
<keyword evidence="5 8" id="KW-0812">Transmembrane</keyword>
<gene>
    <name evidence="9" type="ORF">E8M12_11170</name>
</gene>
<keyword evidence="10" id="KW-1185">Reference proteome</keyword>
<evidence type="ECO:0000313" key="9">
    <source>
        <dbReference type="EMBL" id="TKB44689.1"/>
    </source>
</evidence>
<organism evidence="9 10">
    <name type="scientific">Thalassotalea mangrovi</name>
    <dbReference type="NCBI Taxonomy" id="2572245"/>
    <lineage>
        <taxon>Bacteria</taxon>
        <taxon>Pseudomonadati</taxon>
        <taxon>Pseudomonadota</taxon>
        <taxon>Gammaproteobacteria</taxon>
        <taxon>Alteromonadales</taxon>
        <taxon>Colwelliaceae</taxon>
        <taxon>Thalassotalea</taxon>
    </lineage>
</organism>
<dbReference type="InterPro" id="IPR021147">
    <property type="entry name" value="DUF697"/>
</dbReference>
<keyword evidence="6 8" id="KW-1133">Transmembrane helix</keyword>
<evidence type="ECO:0000256" key="7">
    <source>
        <dbReference type="ARBA" id="ARBA00023136"/>
    </source>
</evidence>
<comment type="subcellular location">
    <subcellularLocation>
        <location evidence="1">Cell inner membrane</location>
        <topology evidence="1">Multi-pass membrane protein</topology>
    </subcellularLocation>
</comment>
<feature type="transmembrane region" description="Helical" evidence="8">
    <location>
        <begin position="208"/>
        <end position="227"/>
    </location>
</feature>
<evidence type="ECO:0000256" key="6">
    <source>
        <dbReference type="ARBA" id="ARBA00022989"/>
    </source>
</evidence>
<accession>A0A4U1B3U5</accession>
<dbReference type="EMBL" id="SWDB01000027">
    <property type="protein sequence ID" value="TKB44689.1"/>
    <property type="molecule type" value="Genomic_DNA"/>
</dbReference>
<name>A0A4U1B3U5_9GAMM</name>
<evidence type="ECO:0000256" key="1">
    <source>
        <dbReference type="ARBA" id="ARBA00004429"/>
    </source>
</evidence>
<keyword evidence="7 8" id="KW-0472">Membrane</keyword>
<dbReference type="RefSeq" id="WP_136736223.1">
    <property type="nucleotide sequence ID" value="NZ_SWDB01000027.1"/>
</dbReference>
<sequence length="351" mass="39356">MSQPTKPMEQEFQQKILFTESHANSQANGEPDSPVVLPEEAWQAIDEVFEEDDVTIEKQRPKWLWRIAGISFTAVIGYEMVDFFISGFSSSPIITAIYAILAGSVGTIALLTLFKELRGLRQYHRQQHSQKQAEQYLQLQGSGDSRKFCQSLSEQIPLDSVTGLHQQWQHDLSEHLNDKEVLTLYSRHVLADVDKQAMEQVAKFSTEAVVLVAISPIALVDMMILLWRNLRMLDKVAGLYGIRLGYWSRIRLIKQVFVNMVYAGASEIIADVGVDMLGVGALGKLSTRMAQGLGAGMLTAKLGIRTIKLCRPVPFIDNPPGIRQVRREVVNQVRQLMANTVSSKNNDKTND</sequence>
<dbReference type="InterPro" id="IPR006507">
    <property type="entry name" value="UPF0283"/>
</dbReference>
<evidence type="ECO:0000256" key="3">
    <source>
        <dbReference type="ARBA" id="ARBA00022475"/>
    </source>
</evidence>
<dbReference type="PANTHER" id="PTHR39342">
    <property type="entry name" value="UPF0283 MEMBRANE PROTEIN YCJF"/>
    <property type="match status" value="1"/>
</dbReference>
<comment type="similarity">
    <text evidence="2">Belongs to the UPF0283 family.</text>
</comment>